<dbReference type="PANTHER" id="PTHR22736:SF2">
    <property type="entry name" value="COILED-COIL DOMAIN-CONTAINING PROTEIN 66"/>
    <property type="match status" value="1"/>
</dbReference>
<comment type="caution">
    <text evidence="4">The sequence shown here is derived from an EMBL/GenBank/DDBJ whole genome shotgun (WGS) entry which is preliminary data.</text>
</comment>
<proteinExistence type="predicted"/>
<evidence type="ECO:0000256" key="1">
    <source>
        <dbReference type="SAM" id="Coils"/>
    </source>
</evidence>
<feature type="region of interest" description="Disordered" evidence="2">
    <location>
        <begin position="117"/>
        <end position="488"/>
    </location>
</feature>
<feature type="compositionally biased region" description="Basic and acidic residues" evidence="2">
    <location>
        <begin position="40"/>
        <end position="72"/>
    </location>
</feature>
<feature type="region of interest" description="Disordered" evidence="2">
    <location>
        <begin position="16"/>
        <end position="80"/>
    </location>
</feature>
<dbReference type="GO" id="GO:0008017">
    <property type="term" value="F:microtubule binding"/>
    <property type="evidence" value="ECO:0007669"/>
    <property type="project" value="TreeGrafter"/>
</dbReference>
<sequence length="1192" mass="137865">MVQKVAYFGRQFGYKTKGLRHPIRKPEPPTMPESAHTKKSSKDFIKKNKEQFQHPKPEDNHSGHTRSSDKLSTHIKPGTVTLTQDQLNSLLASVGKLKSGDVSHVRISIDTDTNEIQFESPRADQETIRNSVSSDNEEEVEREASLFDLVDKKELNDKQNQPTRDKTFERPAAKKEVHFNTGYSETAKLSEPQPAPSVPPPIPWKHMTVAERKRMQWERERAAAAATQNEEIYDPWGKPGAGAPLRHLEQKEIKKTSNEQEQQDQAVDDIEVKYRAFFASKEAEHPEDKKKKNEKKSRLQKESNSNEEEATSHLEKKGNRRPTFNQDQKKDDKEQKGDTEEWKRERKGKQDERREDKKGDGKDLKTSTKEKRDKRWEERREENKETKGDERLGRRDDLSRIRDGSATRFGKKEAEKSEATSIKLPDVYSTAPSAMQTSLKIGESEPDSRGFMSKKEEERRKWLEELDRQREEKRLEKQKEQERRRKGIDDTWADRFVHENVHKAHVTPQPPQLPPSTQQASGTTEFRTGIKLQNTPTNTSSQDLPPPAMRASILIGEAAPQNDHIKSKQEEEKRVWLEELNRSQHLAHADLPSGHVSSTPQPQDGVTQDDSEPRSFLRGQNVYVDPVTRKELEIKRKQYLEYQTAIKSQIEEKERLKREEQSRKWKEDAEEEQRLAAEREHFQRQLMTEQNKLRQKEEARQKKVEELKHMMDAEKERAQEQRMIKRLATLQQAGHDVSSLKAHYDAITPRLQHVAGDPATVPGLSLSSRDHGNTLVPDSMPSVRKSNEVFPDVHSQETASQPASHHPYIENRVLTPSRYRKPSQTRSDPNSPRREFATQTEEELGLALRRESSEVDIEYRAKPTRKHVQVKSAETHRLHEQKSTSLSSKQQRSANKDARSKGKVHSWNYQNQQRKPAIRQSEKELLLEQKQQQSQERRAKRERQLHYLVELNKHITPSDKRSPRDRSPGHHQEIEGEEKGHEPEHPRGRELRRRSSPVSNTEVTHRPGSPASRTAKSQPSRSRSPPVPAVRHKVGKNPAENFEADYNTSALSDKHHHIAEPDLDDKGNILVPTRETDFIPIMRTADVLDPFRAEEPIPPSRENSHITRARQRYHKNLHPADYGGHLDMHSERQRHPVPSGKDPILNPSLVTEHPTARQDLILKQLSTLKQNLIQRQRELETYMSSSDFEKQV</sequence>
<keyword evidence="1" id="KW-0175">Coiled coil</keyword>
<feature type="coiled-coil region" evidence="1">
    <location>
        <begin position="639"/>
        <end position="733"/>
    </location>
</feature>
<dbReference type="AlphaFoldDB" id="A0A2T7NTR3"/>
<evidence type="ECO:0000259" key="3">
    <source>
        <dbReference type="Pfam" id="PF15236"/>
    </source>
</evidence>
<feature type="compositionally biased region" description="Polar residues" evidence="2">
    <location>
        <begin position="430"/>
        <end position="439"/>
    </location>
</feature>
<organism evidence="4 5">
    <name type="scientific">Pomacea canaliculata</name>
    <name type="common">Golden apple snail</name>
    <dbReference type="NCBI Taxonomy" id="400727"/>
    <lineage>
        <taxon>Eukaryota</taxon>
        <taxon>Metazoa</taxon>
        <taxon>Spiralia</taxon>
        <taxon>Lophotrochozoa</taxon>
        <taxon>Mollusca</taxon>
        <taxon>Gastropoda</taxon>
        <taxon>Caenogastropoda</taxon>
        <taxon>Architaenioglossa</taxon>
        <taxon>Ampullarioidea</taxon>
        <taxon>Ampullariidae</taxon>
        <taxon>Pomacea</taxon>
    </lineage>
</organism>
<dbReference type="InterPro" id="IPR040467">
    <property type="entry name" value="CCDC66_dom"/>
</dbReference>
<feature type="region of interest" description="Disordered" evidence="2">
    <location>
        <begin position="1117"/>
        <end position="1142"/>
    </location>
</feature>
<feature type="region of interest" description="Disordered" evidence="2">
    <location>
        <begin position="950"/>
        <end position="1039"/>
    </location>
</feature>
<evidence type="ECO:0000313" key="5">
    <source>
        <dbReference type="Proteomes" id="UP000245119"/>
    </source>
</evidence>
<feature type="compositionally biased region" description="Basic and acidic residues" evidence="2">
    <location>
        <begin position="950"/>
        <end position="989"/>
    </location>
</feature>
<dbReference type="STRING" id="400727.A0A2T7NTR3"/>
<feature type="region of interest" description="Disordered" evidence="2">
    <location>
        <begin position="755"/>
        <end position="842"/>
    </location>
</feature>
<feature type="compositionally biased region" description="Basic and acidic residues" evidence="2">
    <location>
        <begin position="327"/>
        <end position="418"/>
    </location>
</feature>
<feature type="compositionally biased region" description="Basic and acidic residues" evidence="2">
    <location>
        <begin position="442"/>
        <end position="488"/>
    </location>
</feature>
<feature type="compositionally biased region" description="Basic and acidic residues" evidence="2">
    <location>
        <begin position="142"/>
        <end position="178"/>
    </location>
</feature>
<feature type="domain" description="CCDC66" evidence="3">
    <location>
        <begin position="596"/>
        <end position="738"/>
    </location>
</feature>
<feature type="compositionally biased region" description="Basic and acidic residues" evidence="2">
    <location>
        <begin position="873"/>
        <end position="882"/>
    </location>
</feature>
<gene>
    <name evidence="4" type="ORF">C0Q70_15050</name>
</gene>
<dbReference type="GO" id="GO:0060271">
    <property type="term" value="P:cilium assembly"/>
    <property type="evidence" value="ECO:0007669"/>
    <property type="project" value="TreeGrafter"/>
</dbReference>
<evidence type="ECO:0000256" key="2">
    <source>
        <dbReference type="SAM" id="MobiDB-lite"/>
    </source>
</evidence>
<dbReference type="Pfam" id="PF15236">
    <property type="entry name" value="CCDC66"/>
    <property type="match status" value="1"/>
</dbReference>
<feature type="compositionally biased region" description="Basic and acidic residues" evidence="2">
    <location>
        <begin position="246"/>
        <end position="258"/>
    </location>
</feature>
<feature type="compositionally biased region" description="Polar residues" evidence="2">
    <location>
        <begin position="883"/>
        <end position="893"/>
    </location>
</feature>
<feature type="region of interest" description="Disordered" evidence="2">
    <location>
        <begin position="863"/>
        <end position="918"/>
    </location>
</feature>
<feature type="compositionally biased region" description="Basic and acidic residues" evidence="2">
    <location>
        <begin position="208"/>
        <end position="222"/>
    </location>
</feature>
<keyword evidence="5" id="KW-1185">Reference proteome</keyword>
<dbReference type="PANTHER" id="PTHR22736">
    <property type="entry name" value="COILED-COIL DOMAIN-CONTAINING PROTEIN 66"/>
    <property type="match status" value="1"/>
</dbReference>
<dbReference type="GO" id="GO:0005874">
    <property type="term" value="C:microtubule"/>
    <property type="evidence" value="ECO:0007669"/>
    <property type="project" value="TreeGrafter"/>
</dbReference>
<feature type="compositionally biased region" description="Basic and acidic residues" evidence="2">
    <location>
        <begin position="1124"/>
        <end position="1134"/>
    </location>
</feature>
<feature type="region of interest" description="Disordered" evidence="2">
    <location>
        <begin position="502"/>
        <end position="549"/>
    </location>
</feature>
<name>A0A2T7NTR3_POMCA</name>
<feature type="compositionally biased region" description="Polar residues" evidence="2">
    <location>
        <begin position="595"/>
        <end position="608"/>
    </location>
</feature>
<dbReference type="Proteomes" id="UP000245119">
    <property type="component" value="Linkage Group LG9"/>
</dbReference>
<dbReference type="GO" id="GO:0005929">
    <property type="term" value="C:cilium"/>
    <property type="evidence" value="ECO:0007669"/>
    <property type="project" value="TreeGrafter"/>
</dbReference>
<accession>A0A2T7NTR3</accession>
<dbReference type="OrthoDB" id="10042846at2759"/>
<evidence type="ECO:0000313" key="4">
    <source>
        <dbReference type="EMBL" id="PVD24567.1"/>
    </source>
</evidence>
<feature type="compositionally biased region" description="Polar residues" evidence="2">
    <location>
        <begin position="520"/>
        <end position="543"/>
    </location>
</feature>
<feature type="compositionally biased region" description="Pro residues" evidence="2">
    <location>
        <begin position="193"/>
        <end position="203"/>
    </location>
</feature>
<dbReference type="EMBL" id="PZQS01000009">
    <property type="protein sequence ID" value="PVD24567.1"/>
    <property type="molecule type" value="Genomic_DNA"/>
</dbReference>
<feature type="region of interest" description="Disordered" evidence="2">
    <location>
        <begin position="590"/>
        <end position="620"/>
    </location>
</feature>
<feature type="compositionally biased region" description="Basic and acidic residues" evidence="2">
    <location>
        <begin position="281"/>
        <end position="301"/>
    </location>
</feature>
<protein>
    <recommendedName>
        <fullName evidence="3">CCDC66 domain-containing protein</fullName>
    </recommendedName>
</protein>
<dbReference type="InterPro" id="IPR039183">
    <property type="entry name" value="CCD66"/>
</dbReference>
<reference evidence="4 5" key="1">
    <citation type="submission" date="2018-04" db="EMBL/GenBank/DDBJ databases">
        <title>The genome of golden apple snail Pomacea canaliculata provides insight into stress tolerance and invasive adaptation.</title>
        <authorList>
            <person name="Liu C."/>
            <person name="Liu B."/>
            <person name="Ren Y."/>
            <person name="Zhang Y."/>
            <person name="Wang H."/>
            <person name="Li S."/>
            <person name="Jiang F."/>
            <person name="Yin L."/>
            <person name="Zhang G."/>
            <person name="Qian W."/>
            <person name="Fan W."/>
        </authorList>
    </citation>
    <scope>NUCLEOTIDE SEQUENCE [LARGE SCALE GENOMIC DNA]</scope>
    <source>
        <strain evidence="4">SZHN2017</strain>
        <tissue evidence="4">Muscle</tissue>
    </source>
</reference>